<dbReference type="PANTHER" id="PTHR32234">
    <property type="entry name" value="THIOL:DISULFIDE INTERCHANGE PROTEIN DSBD"/>
    <property type="match status" value="1"/>
</dbReference>
<evidence type="ECO:0000256" key="3">
    <source>
        <dbReference type="ARBA" id="ARBA00022748"/>
    </source>
</evidence>
<keyword evidence="3" id="KW-0201">Cytochrome c-type biogenesis</keyword>
<dbReference type="Pfam" id="PF13899">
    <property type="entry name" value="Thioredoxin_7"/>
    <property type="match status" value="1"/>
</dbReference>
<sequence>MKHWLTFFISAILLAATTARAQETTGQVVKWQYSAEKKSDGEYVLHFKGDINKGWLLFSSSMSEDEPNTHITLDTAAAATLVSVQEKEAPASRKEPLFDNLEIRYFEGTVELLATVKLRPGADKVTGILSYMALKGEEVAGPEEVPFRFNVDASGNLVSAAAGLQESADAAQALKRSDIILDDPARNCGGIGHEGKKSLWGIFILGLLGGFIALLTPCVFPMIPLTVSFFTKKSGERSKGIMNASLYGFFIFLIYILLSLPFHFLTSLNPEILNNISTNVWLNLFFFVVFIVFAISFFGYFEITLPSGLASKVDAKTGVGGIVGIFFMALTLALVSFSCTGPILGSLLAGSLSTDGGAMQLTMGMAGFGLALALPFAIFALFPGWLNSLPRSGGWLTTVKVVLGFLEVAMAIKFLSNADLVMHWGILKREVFFAIWIIIGICIVLYLLGKIRFPHDAPLKKVSVPRLVIALVFLAFTLYLVPGVTNTKYANRALISGFPPPLTYSIYGEEAAKGKGVEPDVLNDYEKALALAREQNKPILVDFTGWACVNCRKMEENVWPKQEVKTLITEDYILVSLYVDDRQQLPEDAQFLFTTANGRKKEIKTIGDKFATMQTENFSNNSQPFYVLLSPDEKLLTRPVGYTPDAKAYANWLKCGLDAFEQLKN</sequence>
<feature type="signal peptide" evidence="7">
    <location>
        <begin position="1"/>
        <end position="21"/>
    </location>
</feature>
<dbReference type="InterPro" id="IPR003834">
    <property type="entry name" value="Cyt_c_assmbl_TM_dom"/>
</dbReference>
<evidence type="ECO:0000256" key="7">
    <source>
        <dbReference type="SAM" id="SignalP"/>
    </source>
</evidence>
<gene>
    <name evidence="9" type="ORF">LX66_0189</name>
</gene>
<organism evidence="9 10">
    <name type="scientific">Chitinophaga japonensis</name>
    <name type="common">Flexibacter japonensis</name>
    <dbReference type="NCBI Taxonomy" id="104662"/>
    <lineage>
        <taxon>Bacteria</taxon>
        <taxon>Pseudomonadati</taxon>
        <taxon>Bacteroidota</taxon>
        <taxon>Chitinophagia</taxon>
        <taxon>Chitinophagales</taxon>
        <taxon>Chitinophagaceae</taxon>
        <taxon>Chitinophaga</taxon>
    </lineage>
</organism>
<dbReference type="RefSeq" id="WP_145710014.1">
    <property type="nucleotide sequence ID" value="NZ_BAAAFY010000001.1"/>
</dbReference>
<feature type="transmembrane region" description="Helical" evidence="6">
    <location>
        <begin position="322"/>
        <end position="349"/>
    </location>
</feature>
<dbReference type="AlphaFoldDB" id="A0A562TB65"/>
<evidence type="ECO:0000313" key="10">
    <source>
        <dbReference type="Proteomes" id="UP000316778"/>
    </source>
</evidence>
<evidence type="ECO:0000256" key="1">
    <source>
        <dbReference type="ARBA" id="ARBA00004141"/>
    </source>
</evidence>
<feature type="transmembrane region" description="Helical" evidence="6">
    <location>
        <begin position="463"/>
        <end position="481"/>
    </location>
</feature>
<evidence type="ECO:0000256" key="6">
    <source>
        <dbReference type="SAM" id="Phobius"/>
    </source>
</evidence>
<keyword evidence="2 6" id="KW-0812">Transmembrane</keyword>
<feature type="transmembrane region" description="Helical" evidence="6">
    <location>
        <begin position="199"/>
        <end position="223"/>
    </location>
</feature>
<dbReference type="Pfam" id="PF02683">
    <property type="entry name" value="DsbD_TM"/>
    <property type="match status" value="1"/>
</dbReference>
<accession>A0A562TB65</accession>
<feature type="transmembrane region" description="Helical" evidence="6">
    <location>
        <begin position="280"/>
        <end position="301"/>
    </location>
</feature>
<dbReference type="InterPro" id="IPR036249">
    <property type="entry name" value="Thioredoxin-like_sf"/>
</dbReference>
<proteinExistence type="predicted"/>
<dbReference type="GO" id="GO:0045454">
    <property type="term" value="P:cell redox homeostasis"/>
    <property type="evidence" value="ECO:0007669"/>
    <property type="project" value="TreeGrafter"/>
</dbReference>
<dbReference type="EMBL" id="VLLG01000002">
    <property type="protein sequence ID" value="TWI90829.1"/>
    <property type="molecule type" value="Genomic_DNA"/>
</dbReference>
<dbReference type="GO" id="GO:0017004">
    <property type="term" value="P:cytochrome complex assembly"/>
    <property type="evidence" value="ECO:0007669"/>
    <property type="project" value="UniProtKB-KW"/>
</dbReference>
<dbReference type="OrthoDB" id="9811036at2"/>
<dbReference type="GO" id="GO:0015035">
    <property type="term" value="F:protein-disulfide reductase activity"/>
    <property type="evidence" value="ECO:0007669"/>
    <property type="project" value="TreeGrafter"/>
</dbReference>
<comment type="caution">
    <text evidence="9">The sequence shown here is derived from an EMBL/GenBank/DDBJ whole genome shotgun (WGS) entry which is preliminary data.</text>
</comment>
<keyword evidence="10" id="KW-1185">Reference proteome</keyword>
<feature type="chain" id="PRO_5022134486" evidence="7">
    <location>
        <begin position="22"/>
        <end position="665"/>
    </location>
</feature>
<evidence type="ECO:0000256" key="4">
    <source>
        <dbReference type="ARBA" id="ARBA00022989"/>
    </source>
</evidence>
<dbReference type="PANTHER" id="PTHR32234:SF0">
    <property type="entry name" value="THIOL:DISULFIDE INTERCHANGE PROTEIN DSBD"/>
    <property type="match status" value="1"/>
</dbReference>
<feature type="transmembrane region" description="Helical" evidence="6">
    <location>
        <begin position="432"/>
        <end position="451"/>
    </location>
</feature>
<feature type="domain" description="Cytochrome C biogenesis protein transmembrane" evidence="8">
    <location>
        <begin position="202"/>
        <end position="416"/>
    </location>
</feature>
<keyword evidence="7" id="KW-0732">Signal</keyword>
<evidence type="ECO:0000256" key="5">
    <source>
        <dbReference type="ARBA" id="ARBA00023136"/>
    </source>
</evidence>
<dbReference type="Proteomes" id="UP000316778">
    <property type="component" value="Unassembled WGS sequence"/>
</dbReference>
<feature type="transmembrane region" description="Helical" evidence="6">
    <location>
        <begin position="244"/>
        <end position="265"/>
    </location>
</feature>
<keyword evidence="4 6" id="KW-1133">Transmembrane helix</keyword>
<keyword evidence="5 6" id="KW-0472">Membrane</keyword>
<name>A0A562TB65_CHIJA</name>
<protein>
    <submittedName>
        <fullName evidence="9">Thiol:disulfide interchange protein DsbD</fullName>
    </submittedName>
</protein>
<feature type="transmembrane region" description="Helical" evidence="6">
    <location>
        <begin position="394"/>
        <end position="412"/>
    </location>
</feature>
<reference evidence="9 10" key="1">
    <citation type="journal article" date="2013" name="Stand. Genomic Sci.">
        <title>Genomic Encyclopedia of Type Strains, Phase I: The one thousand microbial genomes (KMG-I) project.</title>
        <authorList>
            <person name="Kyrpides N.C."/>
            <person name="Woyke T."/>
            <person name="Eisen J.A."/>
            <person name="Garrity G."/>
            <person name="Lilburn T.G."/>
            <person name="Beck B.J."/>
            <person name="Whitman W.B."/>
            <person name="Hugenholtz P."/>
            <person name="Klenk H.P."/>
        </authorList>
    </citation>
    <scope>NUCLEOTIDE SEQUENCE [LARGE SCALE GENOMIC DNA]</scope>
    <source>
        <strain evidence="9 10">DSM 13484</strain>
    </source>
</reference>
<evidence type="ECO:0000256" key="2">
    <source>
        <dbReference type="ARBA" id="ARBA00022692"/>
    </source>
</evidence>
<evidence type="ECO:0000313" key="9">
    <source>
        <dbReference type="EMBL" id="TWI90829.1"/>
    </source>
</evidence>
<dbReference type="Gene3D" id="3.40.30.10">
    <property type="entry name" value="Glutaredoxin"/>
    <property type="match status" value="1"/>
</dbReference>
<comment type="subcellular location">
    <subcellularLocation>
        <location evidence="1">Membrane</location>
        <topology evidence="1">Multi-pass membrane protein</topology>
    </subcellularLocation>
</comment>
<feature type="transmembrane region" description="Helical" evidence="6">
    <location>
        <begin position="361"/>
        <end position="382"/>
    </location>
</feature>
<evidence type="ECO:0000259" key="8">
    <source>
        <dbReference type="Pfam" id="PF02683"/>
    </source>
</evidence>
<dbReference type="GO" id="GO:0016020">
    <property type="term" value="C:membrane"/>
    <property type="evidence" value="ECO:0007669"/>
    <property type="project" value="UniProtKB-SubCell"/>
</dbReference>
<dbReference type="SUPFAM" id="SSF52833">
    <property type="entry name" value="Thioredoxin-like"/>
    <property type="match status" value="1"/>
</dbReference>